<feature type="transmembrane region" description="Helical" evidence="7">
    <location>
        <begin position="383"/>
        <end position="404"/>
    </location>
</feature>
<evidence type="ECO:0000256" key="5">
    <source>
        <dbReference type="ARBA" id="ARBA00022989"/>
    </source>
</evidence>
<comment type="subcellular location">
    <subcellularLocation>
        <location evidence="1">Cell membrane</location>
        <topology evidence="1">Multi-pass membrane protein</topology>
    </subcellularLocation>
</comment>
<feature type="transmembrane region" description="Helical" evidence="7">
    <location>
        <begin position="252"/>
        <end position="270"/>
    </location>
</feature>
<dbReference type="SUPFAM" id="SSF103473">
    <property type="entry name" value="MFS general substrate transporter"/>
    <property type="match status" value="1"/>
</dbReference>
<dbReference type="PANTHER" id="PTHR23517">
    <property type="entry name" value="RESISTANCE PROTEIN MDTM, PUTATIVE-RELATED-RELATED"/>
    <property type="match status" value="1"/>
</dbReference>
<name>A0A3N5E367_9ENTR</name>
<dbReference type="InterPro" id="IPR020846">
    <property type="entry name" value="MFS_dom"/>
</dbReference>
<dbReference type="InterPro" id="IPR050171">
    <property type="entry name" value="MFS_Transporters"/>
</dbReference>
<dbReference type="Gene3D" id="1.20.1250.20">
    <property type="entry name" value="MFS general substrate transporter like domains"/>
    <property type="match status" value="1"/>
</dbReference>
<organism evidence="9 10">
    <name type="scientific">Buttiauxella warmboldiae</name>
    <dbReference type="NCBI Taxonomy" id="82993"/>
    <lineage>
        <taxon>Bacteria</taxon>
        <taxon>Pseudomonadati</taxon>
        <taxon>Pseudomonadota</taxon>
        <taxon>Gammaproteobacteria</taxon>
        <taxon>Enterobacterales</taxon>
        <taxon>Enterobacteriaceae</taxon>
        <taxon>Buttiauxella</taxon>
    </lineage>
</organism>
<feature type="transmembrane region" description="Helical" evidence="7">
    <location>
        <begin position="350"/>
        <end position="371"/>
    </location>
</feature>
<reference evidence="9 10" key="1">
    <citation type="submission" date="2018-11" db="EMBL/GenBank/DDBJ databases">
        <title>Draft genome sequence of Buttiauxella warmboldiae CCUG 35512.</title>
        <authorList>
            <person name="Salva-Serra F."/>
            <person name="Marathe N."/>
            <person name="Moore E."/>
            <person name="Svensson L."/>
            <person name="Engstrom-Jakobsson H."/>
        </authorList>
    </citation>
    <scope>NUCLEOTIDE SEQUENCE [LARGE SCALE GENOMIC DNA]</scope>
    <source>
        <strain evidence="9 10">CCUG 35512</strain>
    </source>
</reference>
<dbReference type="InterPro" id="IPR036259">
    <property type="entry name" value="MFS_trans_sf"/>
</dbReference>
<proteinExistence type="predicted"/>
<feature type="transmembrane region" description="Helical" evidence="7">
    <location>
        <begin position="282"/>
        <end position="302"/>
    </location>
</feature>
<accession>A0A3N5E367</accession>
<dbReference type="Proteomes" id="UP000268615">
    <property type="component" value="Unassembled WGS sequence"/>
</dbReference>
<evidence type="ECO:0000256" key="4">
    <source>
        <dbReference type="ARBA" id="ARBA00022692"/>
    </source>
</evidence>
<feature type="transmembrane region" description="Helical" evidence="7">
    <location>
        <begin position="43"/>
        <end position="59"/>
    </location>
</feature>
<dbReference type="CDD" id="cd17329">
    <property type="entry name" value="MFS_MdtH_MDR_like"/>
    <property type="match status" value="1"/>
</dbReference>
<keyword evidence="2" id="KW-0813">Transport</keyword>
<evidence type="ECO:0000313" key="9">
    <source>
        <dbReference type="EMBL" id="RPH23643.1"/>
    </source>
</evidence>
<feature type="transmembrane region" description="Helical" evidence="7">
    <location>
        <begin position="12"/>
        <end position="37"/>
    </location>
</feature>
<dbReference type="InterPro" id="IPR011701">
    <property type="entry name" value="MFS"/>
</dbReference>
<dbReference type="Pfam" id="PF07690">
    <property type="entry name" value="MFS_1"/>
    <property type="match status" value="1"/>
</dbReference>
<dbReference type="EMBL" id="RPOH01000068">
    <property type="protein sequence ID" value="RPH23643.1"/>
    <property type="molecule type" value="Genomic_DNA"/>
</dbReference>
<dbReference type="GO" id="GO:0022857">
    <property type="term" value="F:transmembrane transporter activity"/>
    <property type="evidence" value="ECO:0007669"/>
    <property type="project" value="InterPro"/>
</dbReference>
<feature type="domain" description="Major facilitator superfamily (MFS) profile" evidence="8">
    <location>
        <begin position="13"/>
        <end position="408"/>
    </location>
</feature>
<evidence type="ECO:0000256" key="2">
    <source>
        <dbReference type="ARBA" id="ARBA00022448"/>
    </source>
</evidence>
<dbReference type="GO" id="GO:0005886">
    <property type="term" value="C:plasma membrane"/>
    <property type="evidence" value="ECO:0007669"/>
    <property type="project" value="UniProtKB-SubCell"/>
</dbReference>
<keyword evidence="5 7" id="KW-1133">Transmembrane helix</keyword>
<evidence type="ECO:0000256" key="7">
    <source>
        <dbReference type="SAM" id="Phobius"/>
    </source>
</evidence>
<keyword evidence="3" id="KW-1003">Cell membrane</keyword>
<feature type="transmembrane region" description="Helical" evidence="7">
    <location>
        <begin position="104"/>
        <end position="126"/>
    </location>
</feature>
<keyword evidence="6 7" id="KW-0472">Membrane</keyword>
<evidence type="ECO:0000256" key="3">
    <source>
        <dbReference type="ARBA" id="ARBA00022475"/>
    </source>
</evidence>
<dbReference type="PROSITE" id="PS50850">
    <property type="entry name" value="MFS"/>
    <property type="match status" value="1"/>
</dbReference>
<evidence type="ECO:0000259" key="8">
    <source>
        <dbReference type="PROSITE" id="PS50850"/>
    </source>
</evidence>
<keyword evidence="4 7" id="KW-0812">Transmembrane</keyword>
<protein>
    <submittedName>
        <fullName evidence="9">MFS transporter</fullName>
    </submittedName>
</protein>
<evidence type="ECO:0000256" key="1">
    <source>
        <dbReference type="ARBA" id="ARBA00004651"/>
    </source>
</evidence>
<evidence type="ECO:0000256" key="6">
    <source>
        <dbReference type="ARBA" id="ARBA00023136"/>
    </source>
</evidence>
<dbReference type="RefSeq" id="WP_124024979.1">
    <property type="nucleotide sequence ID" value="NZ_RPOH01000068.1"/>
</dbReference>
<sequence>MSLFSLRPATALWTPVLLGSQFVFNIGFYAVVPFLAIFLRDDMLLSGGIIGLILGLRTFSQQGMFIVGGALSDQFGAKVIILCGCIIRVAGYLLLAFGQSLWPIILGACLTGIGGALFSPSIEALLAKAGTQSEVRGKRSRAEWFALFSVCGELGAVIGPVAGALLTGIGFRQIALAGAGVFLVSLVVLYFSLPEAHHRKQALKIPPWWTTFRQPRFVAFIIAYSSWLLSYNQLYLALPVEIQRSGGSEKDLAPLFILASVLIIAFQLPLARVARRAGAARILPLGFLLLSASFASVALFASTPPAEGWLRLAPSLCFVTLLTLGQMLLVPAAKDLIPLFAEESTLGAHYGALATAGGCAVLAGNLLFGSFLDHALIPSTQAIYPWLLLAVFPLCSAVALAVICRRLQISLITRA</sequence>
<dbReference type="AlphaFoldDB" id="A0A3N5E367"/>
<feature type="transmembrane region" description="Helical" evidence="7">
    <location>
        <begin position="308"/>
        <end position="329"/>
    </location>
</feature>
<dbReference type="PANTHER" id="PTHR23517:SF2">
    <property type="entry name" value="MULTIDRUG RESISTANCE PROTEIN MDTH"/>
    <property type="match status" value="1"/>
</dbReference>
<feature type="transmembrane region" description="Helical" evidence="7">
    <location>
        <begin position="214"/>
        <end position="232"/>
    </location>
</feature>
<comment type="caution">
    <text evidence="9">The sequence shown here is derived from an EMBL/GenBank/DDBJ whole genome shotgun (WGS) entry which is preliminary data.</text>
</comment>
<keyword evidence="10" id="KW-1185">Reference proteome</keyword>
<dbReference type="OrthoDB" id="3285778at2"/>
<gene>
    <name evidence="9" type="ORF">EHN07_15620</name>
</gene>
<feature type="transmembrane region" description="Helical" evidence="7">
    <location>
        <begin position="174"/>
        <end position="193"/>
    </location>
</feature>
<feature type="transmembrane region" description="Helical" evidence="7">
    <location>
        <begin position="146"/>
        <end position="168"/>
    </location>
</feature>
<evidence type="ECO:0000313" key="10">
    <source>
        <dbReference type="Proteomes" id="UP000268615"/>
    </source>
</evidence>